<name>A0ABS4U7X8_9CORY</name>
<evidence type="ECO:0000256" key="1">
    <source>
        <dbReference type="SAM" id="MobiDB-lite"/>
    </source>
</evidence>
<sequence>MHRPVPELRPATWLTTAPADVDWRDAGGGLVGVVTEPGYCVEAAARVLMERHIAHGKLHLTARPAAAVTGADESDLSRGIQIGSPAARPTGWLAEVSSLLELDGHLRRLFAARPVYFPASVEHLLAMPADADLTRAYLWAARSWRAADDPVSPLAFTLGDDRLTVHAPEEGRGDHATHRAAVLLAAGQGRPDSNYDGAGGRTGRPRVPAR</sequence>
<comment type="caution">
    <text evidence="2">The sequence shown here is derived from an EMBL/GenBank/DDBJ whole genome shotgun (WGS) entry which is preliminary data.</text>
</comment>
<organism evidence="2 3">
    <name type="scientific">Corynebacterium freneyi</name>
    <dbReference type="NCBI Taxonomy" id="134034"/>
    <lineage>
        <taxon>Bacteria</taxon>
        <taxon>Bacillati</taxon>
        <taxon>Actinomycetota</taxon>
        <taxon>Actinomycetes</taxon>
        <taxon>Mycobacteriales</taxon>
        <taxon>Corynebacteriaceae</taxon>
        <taxon>Corynebacterium</taxon>
    </lineage>
</organism>
<protein>
    <submittedName>
        <fullName evidence="2">Uncharacterized protein</fullName>
    </submittedName>
</protein>
<keyword evidence="3" id="KW-1185">Reference proteome</keyword>
<gene>
    <name evidence="2" type="ORF">JOF33_000987</name>
</gene>
<dbReference type="RefSeq" id="WP_141743068.1">
    <property type="nucleotide sequence ID" value="NZ_CP047357.1"/>
</dbReference>
<accession>A0ABS4U7X8</accession>
<proteinExistence type="predicted"/>
<feature type="region of interest" description="Disordered" evidence="1">
    <location>
        <begin position="188"/>
        <end position="210"/>
    </location>
</feature>
<evidence type="ECO:0000313" key="2">
    <source>
        <dbReference type="EMBL" id="MBP2332288.1"/>
    </source>
</evidence>
<reference evidence="2 3" key="1">
    <citation type="submission" date="2021-03" db="EMBL/GenBank/DDBJ databases">
        <title>Sequencing the genomes of 1000 actinobacteria strains.</title>
        <authorList>
            <person name="Klenk H.-P."/>
        </authorList>
    </citation>
    <scope>NUCLEOTIDE SEQUENCE [LARGE SCALE GENOMIC DNA]</scope>
    <source>
        <strain evidence="2 3">DSM 44506</strain>
    </source>
</reference>
<dbReference type="EMBL" id="JAGINY010000001">
    <property type="protein sequence ID" value="MBP2332288.1"/>
    <property type="molecule type" value="Genomic_DNA"/>
</dbReference>
<evidence type="ECO:0000313" key="3">
    <source>
        <dbReference type="Proteomes" id="UP001519305"/>
    </source>
</evidence>
<dbReference type="Proteomes" id="UP001519305">
    <property type="component" value="Unassembled WGS sequence"/>
</dbReference>